<sequence length="273" mass="32105">MLGLSWLYDAILTIYALSVLAYFSDFLQRNRKANRFAFGLLSAVWTLMTFFFLGRAWEKQYLPLVTLFDTLFFFSWMLVSLSLVLNWFYRVDLFVFFANVVGFAFLAFSLFAPQETTPEGLEHLRSNLLWLHISMAFFSYVAFFLSAIFSAMYLWHDRMLKRKDWHPRLWRFPSLEVLDRFAFRLVAVGVPLFLLGLILGAIWAYWKIPGNFWLDPKVLASLAVLAMYVAYLVRRLRHQWPAKRLAEWNLIAFVAVLVNLLVSAAFSSFHLWL</sequence>
<reference evidence="7" key="1">
    <citation type="journal article" date="2014" name="Int. J. Syst. Evol. Microbiol.">
        <title>Complete genome sequence of Corynebacterium casei LMG S-19264T (=DSM 44701T), isolated from a smear-ripened cheese.</title>
        <authorList>
            <consortium name="US DOE Joint Genome Institute (JGI-PGF)"/>
            <person name="Walter F."/>
            <person name="Albersmeier A."/>
            <person name="Kalinowski J."/>
            <person name="Ruckert C."/>
        </authorList>
    </citation>
    <scope>NUCLEOTIDE SEQUENCE</scope>
    <source>
        <strain evidence="7">JCM 14719</strain>
    </source>
</reference>
<dbReference type="PANTHER" id="PTHR30071:SF15">
    <property type="entry name" value="PROTEIN HEMX"/>
    <property type="match status" value="1"/>
</dbReference>
<feature type="transmembrane region" description="Helical" evidence="5">
    <location>
        <begin position="36"/>
        <end position="54"/>
    </location>
</feature>
<dbReference type="GO" id="GO:0020037">
    <property type="term" value="F:heme binding"/>
    <property type="evidence" value="ECO:0007669"/>
    <property type="project" value="InterPro"/>
</dbReference>
<comment type="subcellular location">
    <subcellularLocation>
        <location evidence="1">Membrane</location>
        <topology evidence="1">Multi-pass membrane protein</topology>
    </subcellularLocation>
</comment>
<feature type="transmembrane region" description="Helical" evidence="5">
    <location>
        <begin position="131"/>
        <end position="155"/>
    </location>
</feature>
<dbReference type="GO" id="GO:0005886">
    <property type="term" value="C:plasma membrane"/>
    <property type="evidence" value="ECO:0007669"/>
    <property type="project" value="TreeGrafter"/>
</dbReference>
<comment type="caution">
    <text evidence="7">The sequence shown here is derived from an EMBL/GenBank/DDBJ whole genome shotgun (WGS) entry which is preliminary data.</text>
</comment>
<evidence type="ECO:0000256" key="4">
    <source>
        <dbReference type="ARBA" id="ARBA00023136"/>
    </source>
</evidence>
<name>A0A8J3FEL6_9BACI</name>
<evidence type="ECO:0000313" key="8">
    <source>
        <dbReference type="Proteomes" id="UP000637720"/>
    </source>
</evidence>
<dbReference type="GO" id="GO:0017004">
    <property type="term" value="P:cytochrome complex assembly"/>
    <property type="evidence" value="ECO:0007669"/>
    <property type="project" value="InterPro"/>
</dbReference>
<dbReference type="Pfam" id="PF01578">
    <property type="entry name" value="Cytochrom_C_asm"/>
    <property type="match status" value="1"/>
</dbReference>
<gene>
    <name evidence="7" type="primary">hemX</name>
    <name evidence="7" type="ORF">GCM10007043_13780</name>
</gene>
<proteinExistence type="predicted"/>
<keyword evidence="4 5" id="KW-0472">Membrane</keyword>
<dbReference type="InterPro" id="IPR002541">
    <property type="entry name" value="Cyt_c_assembly"/>
</dbReference>
<keyword evidence="8" id="KW-1185">Reference proteome</keyword>
<organism evidence="7 8">
    <name type="scientific">Calditerricola satsumensis</name>
    <dbReference type="NCBI Taxonomy" id="373054"/>
    <lineage>
        <taxon>Bacteria</taxon>
        <taxon>Bacillati</taxon>
        <taxon>Bacillota</taxon>
        <taxon>Bacilli</taxon>
        <taxon>Bacillales</taxon>
        <taxon>Bacillaceae</taxon>
        <taxon>Calditerricola</taxon>
    </lineage>
</organism>
<feature type="transmembrane region" description="Helical" evidence="5">
    <location>
        <begin position="91"/>
        <end position="111"/>
    </location>
</feature>
<keyword evidence="3 5" id="KW-1133">Transmembrane helix</keyword>
<evidence type="ECO:0000256" key="2">
    <source>
        <dbReference type="ARBA" id="ARBA00022692"/>
    </source>
</evidence>
<dbReference type="Proteomes" id="UP000637720">
    <property type="component" value="Unassembled WGS sequence"/>
</dbReference>
<feature type="transmembrane region" description="Helical" evidence="5">
    <location>
        <begin position="60"/>
        <end position="79"/>
    </location>
</feature>
<dbReference type="AlphaFoldDB" id="A0A8J3FEL6"/>
<evidence type="ECO:0000259" key="6">
    <source>
        <dbReference type="Pfam" id="PF01578"/>
    </source>
</evidence>
<evidence type="ECO:0000256" key="3">
    <source>
        <dbReference type="ARBA" id="ARBA00022989"/>
    </source>
</evidence>
<evidence type="ECO:0000256" key="1">
    <source>
        <dbReference type="ARBA" id="ARBA00004141"/>
    </source>
</evidence>
<feature type="transmembrane region" description="Helical" evidence="5">
    <location>
        <begin position="218"/>
        <end position="236"/>
    </location>
</feature>
<feature type="transmembrane region" description="Helical" evidence="5">
    <location>
        <begin position="248"/>
        <end position="272"/>
    </location>
</feature>
<dbReference type="EMBL" id="BMOF01000024">
    <property type="protein sequence ID" value="GGK00970.1"/>
    <property type="molecule type" value="Genomic_DNA"/>
</dbReference>
<protein>
    <submittedName>
        <fullName evidence="7">Cytochrome c assembly protein</fullName>
    </submittedName>
</protein>
<dbReference type="PANTHER" id="PTHR30071">
    <property type="entry name" value="HEME EXPORTER PROTEIN C"/>
    <property type="match status" value="1"/>
</dbReference>
<evidence type="ECO:0000313" key="7">
    <source>
        <dbReference type="EMBL" id="GGK00970.1"/>
    </source>
</evidence>
<reference evidence="7" key="2">
    <citation type="submission" date="2020-09" db="EMBL/GenBank/DDBJ databases">
        <authorList>
            <person name="Sun Q."/>
            <person name="Ohkuma M."/>
        </authorList>
    </citation>
    <scope>NUCLEOTIDE SEQUENCE</scope>
    <source>
        <strain evidence="7">JCM 14719</strain>
    </source>
</reference>
<feature type="transmembrane region" description="Helical" evidence="5">
    <location>
        <begin position="181"/>
        <end position="206"/>
    </location>
</feature>
<accession>A0A8J3FEL6</accession>
<evidence type="ECO:0000256" key="5">
    <source>
        <dbReference type="SAM" id="Phobius"/>
    </source>
</evidence>
<dbReference type="InterPro" id="IPR045062">
    <property type="entry name" value="Cyt_c_biogenesis_CcsA/CcmC"/>
</dbReference>
<dbReference type="RefSeq" id="WP_054673236.1">
    <property type="nucleotide sequence ID" value="NZ_BMOF01000024.1"/>
</dbReference>
<keyword evidence="2 5" id="KW-0812">Transmembrane</keyword>
<feature type="transmembrane region" description="Helical" evidence="5">
    <location>
        <begin position="6"/>
        <end position="24"/>
    </location>
</feature>
<feature type="domain" description="Cytochrome c assembly protein" evidence="6">
    <location>
        <begin position="65"/>
        <end position="264"/>
    </location>
</feature>